<gene>
    <name evidence="2" type="ORF">Csp_A10550</name>
</gene>
<dbReference type="GO" id="GO:0016787">
    <property type="term" value="F:hydrolase activity"/>
    <property type="evidence" value="ECO:0007669"/>
    <property type="project" value="UniProtKB-KW"/>
</dbReference>
<dbReference type="InterPro" id="IPR011604">
    <property type="entry name" value="PDDEXK-like_dom_sf"/>
</dbReference>
<accession>C9YAA4</accession>
<dbReference type="InterPro" id="IPR038726">
    <property type="entry name" value="PDDEXK_AddAB-type"/>
</dbReference>
<dbReference type="InterPro" id="IPR027417">
    <property type="entry name" value="P-loop_NTPase"/>
</dbReference>
<feature type="domain" description="PD-(D/E)XK endonuclease-like" evidence="1">
    <location>
        <begin position="459"/>
        <end position="707"/>
    </location>
</feature>
<name>C9YAA4_CURXX</name>
<evidence type="ECO:0000313" key="2">
    <source>
        <dbReference type="EMBL" id="CBA29119.1"/>
    </source>
</evidence>
<evidence type="ECO:0000259" key="1">
    <source>
        <dbReference type="Pfam" id="PF12705"/>
    </source>
</evidence>
<dbReference type="SUPFAM" id="SSF52540">
    <property type="entry name" value="P-loop containing nucleoside triphosphate hydrolases"/>
    <property type="match status" value="1"/>
</dbReference>
<proteinExistence type="predicted"/>
<sequence length="714" mass="77894">MSVGMESQALAWEAQVARVAVEWAAVSSYSTDVLFDKDVLEAWDAVALVQGLASDPVSGALKAHWGSKAELFRLDDAEPHAGTTLNLASDHLHLHACADAEDEAQRAAACAIGHVAADRYPLALVSSDRALTRRVRAMLESAGIAMRDENGWKLSTSRAGAALMALLRAAVWNASTDAVLNAFKQAPAFAEVLQALEQALRKEQVRDWRHVSGCKPVKDSEALSAMCVRIDQVRTELSGSRPLPAWLARMQSVLQTCGWWEALQADEAGAMALEVLRITPPEPQVWAEYVDAALWAGTRMDLSAFSSWVNQVLEAHSFQPAYPDEEQVVILPMSQMLARPFAAVVLAGCDEVRLNPSPEPAGIWTPAQRAALGMPSRAELESRLRASWRQALQAPAVEVLWRSSDDTGEHIAASPLVQWLRLQPGVAEALASDPRTSRQVMPATVLPPQPHGDRIPVRQLSASAYEDLRTCPYRFFALRQLGLKTVDELESDVDKRDFGLWLHAVLQEFHSALQTEPLSGLEQRGVLLETCANSVTASMGLPDGEFLPFAAAWPNVREGYLQWLEKHDAQGWTYASGETAHTQAVGSVMLMGRIDRTDTGTDGATMVLDYKTEPSAKTKERVKNPLEDTQIAFYAALLPHDTLQAAYINVGERDGTMPVEQKDIVLARDALVEGIASDMTRLAAGEPLPALGDGVACDYCQARGLCRKDFWSPS</sequence>
<protein>
    <recommendedName>
        <fullName evidence="1">PD-(D/E)XK endonuclease-like domain-containing protein</fullName>
    </recommendedName>
</protein>
<organism evidence="2">
    <name type="scientific">Curvibacter symbiont subsp. Hydra magnipapillata</name>
    <dbReference type="NCBI Taxonomy" id="667019"/>
    <lineage>
        <taxon>Bacteria</taxon>
        <taxon>Pseudomonadati</taxon>
        <taxon>Pseudomonadota</taxon>
        <taxon>Betaproteobacteria</taxon>
        <taxon>Burkholderiales</taxon>
        <taxon>Comamonadaceae</taxon>
        <taxon>Curvibacter</taxon>
    </lineage>
</organism>
<dbReference type="Pfam" id="PF12705">
    <property type="entry name" value="PDDEXK_1"/>
    <property type="match status" value="1"/>
</dbReference>
<keyword evidence="2" id="KW-0378">Hydrolase</keyword>
<reference evidence="2" key="1">
    <citation type="journal article" date="2010" name="Nature">
        <title>The dynamic genome of Hydra.</title>
        <authorList>
            <person name="Chapman J.A."/>
            <person name="Kirkness E.F."/>
            <person name="Simakov O."/>
            <person name="Hampson S.E."/>
            <person name="Mitros T."/>
            <person name="Weinmaier T."/>
            <person name="Rattei T."/>
            <person name="Balasubramanian P.G."/>
            <person name="Borman J."/>
            <person name="Busam D."/>
            <person name="Disbennett K."/>
            <person name="Pfannkoch C."/>
            <person name="Sumin N."/>
            <person name="Sutton G."/>
            <person name="Viswanathan L."/>
            <person name="Walenz B."/>
            <person name="Goodstein D.M."/>
            <person name="Hellsten U."/>
            <person name="Kawashima T."/>
            <person name="Prochnik S.E."/>
            <person name="Putnam N.H."/>
            <person name="Shu S."/>
            <person name="Blumberg B."/>
            <person name="Dana C.E."/>
            <person name="Gee L."/>
            <person name="Kibler D.F."/>
            <person name="Law L."/>
            <person name="Lindgens D."/>
            <person name="Martinez D.E."/>
            <person name="Peng J."/>
            <person name="Wigge P.A."/>
            <person name="Bertulat B."/>
            <person name="Guder C."/>
            <person name="Nakamura Y."/>
            <person name="Ozbek S."/>
            <person name="Watanabe H."/>
            <person name="Khalturin K."/>
            <person name="Hemmrich G."/>
            <person name="Franke A."/>
            <person name="Augustin R."/>
            <person name="Fraune S."/>
            <person name="Hayakawa E."/>
            <person name="Hayakawa S."/>
            <person name="Hirose M."/>
            <person name="Hwang J."/>
            <person name="Ikeo K."/>
            <person name="Nishimiya-Fujisawa C."/>
            <person name="Ogura A."/>
            <person name="Takahashi T."/>
            <person name="Steinmetz P.R."/>
            <person name="Zhang X."/>
            <person name="Aufschnaiter R."/>
            <person name="Eder M.K."/>
            <person name="Gorny A.K."/>
            <person name="Salvenmoser W."/>
            <person name="Heimberg A.M."/>
            <person name="Wheeler B.M."/>
            <person name="Peterson K.J."/>
            <person name="Boettger A."/>
            <person name="Tischler P."/>
            <person name="Wolf A."/>
            <person name="Gojobori T."/>
            <person name="Remington K.A."/>
            <person name="Strausberg R.L."/>
            <person name="Venter J."/>
            <person name="Technau U."/>
            <person name="Hobmayer B."/>
            <person name="Bosch T.C."/>
            <person name="Holstein T.W."/>
            <person name="Fujisawa T."/>
            <person name="Bode H.R."/>
            <person name="David C.N."/>
            <person name="Rokhsar D.S."/>
            <person name="Steele R.E."/>
        </authorList>
    </citation>
    <scope>NUCLEOTIDE SEQUENCE</scope>
</reference>
<dbReference type="Gene3D" id="3.90.320.10">
    <property type="match status" value="1"/>
</dbReference>
<dbReference type="EMBL" id="FN543104">
    <property type="protein sequence ID" value="CBA29119.1"/>
    <property type="molecule type" value="Genomic_DNA"/>
</dbReference>
<dbReference type="AlphaFoldDB" id="C9YAA4"/>